<accession>A0A0E0QCR2</accession>
<organism evidence="1 2">
    <name type="scientific">Oryza rufipogon</name>
    <name type="common">Brownbeard rice</name>
    <name type="synonym">Asian wild rice</name>
    <dbReference type="NCBI Taxonomy" id="4529"/>
    <lineage>
        <taxon>Eukaryota</taxon>
        <taxon>Viridiplantae</taxon>
        <taxon>Streptophyta</taxon>
        <taxon>Embryophyta</taxon>
        <taxon>Tracheophyta</taxon>
        <taxon>Spermatophyta</taxon>
        <taxon>Magnoliopsida</taxon>
        <taxon>Liliopsida</taxon>
        <taxon>Poales</taxon>
        <taxon>Poaceae</taxon>
        <taxon>BOP clade</taxon>
        <taxon>Oryzoideae</taxon>
        <taxon>Oryzeae</taxon>
        <taxon>Oryzinae</taxon>
        <taxon>Oryza</taxon>
    </lineage>
</organism>
<dbReference type="Proteomes" id="UP000008022">
    <property type="component" value="Unassembled WGS sequence"/>
</dbReference>
<evidence type="ECO:0000313" key="1">
    <source>
        <dbReference type="EnsemblPlants" id="ORUFI07G27240.1"/>
    </source>
</evidence>
<dbReference type="OMA" id="GQWHRRL"/>
<dbReference type="AlphaFoldDB" id="A0A0E0QCR2"/>
<keyword evidence="2" id="KW-1185">Reference proteome</keyword>
<proteinExistence type="predicted"/>
<evidence type="ECO:0000313" key="2">
    <source>
        <dbReference type="Proteomes" id="UP000008022"/>
    </source>
</evidence>
<dbReference type="HOGENOM" id="CLU_195553_0_0_1"/>
<dbReference type="Gramene" id="ORUFI07G27240.1">
    <property type="protein sequence ID" value="ORUFI07G27240.1"/>
    <property type="gene ID" value="ORUFI07G27240"/>
</dbReference>
<dbReference type="EnsemblPlants" id="ORUFI07G27240.1">
    <property type="protein sequence ID" value="ORUFI07G27240.1"/>
    <property type="gene ID" value="ORUFI07G27240"/>
</dbReference>
<reference evidence="2" key="1">
    <citation type="submission" date="2013-06" db="EMBL/GenBank/DDBJ databases">
        <authorList>
            <person name="Zhao Q."/>
        </authorList>
    </citation>
    <scope>NUCLEOTIDE SEQUENCE</scope>
    <source>
        <strain evidence="2">cv. W1943</strain>
    </source>
</reference>
<protein>
    <submittedName>
        <fullName evidence="1">Uncharacterized protein</fullName>
    </submittedName>
</protein>
<name>A0A0E0QCR2_ORYRU</name>
<reference evidence="1" key="2">
    <citation type="submission" date="2015-06" db="UniProtKB">
        <authorList>
            <consortium name="EnsemblPlants"/>
        </authorList>
    </citation>
    <scope>IDENTIFICATION</scope>
</reference>
<sequence length="81" mass="8184">MAAASGRVLAAWWRRVTAQRRSAKAVSVAATTAAVIVEAVVMSAAGMELGMSGCGGGDRVCGHQRRDGLGRLAEGVGDGDI</sequence>